<keyword evidence="2" id="KW-0229">DNA integration</keyword>
<evidence type="ECO:0000256" key="5">
    <source>
        <dbReference type="PROSITE-ProRule" id="PRU01248"/>
    </source>
</evidence>
<evidence type="ECO:0000313" key="9">
    <source>
        <dbReference type="Proteomes" id="UP000308539"/>
    </source>
</evidence>
<dbReference type="Proteomes" id="UP000308539">
    <property type="component" value="Unassembled WGS sequence"/>
</dbReference>
<feature type="domain" description="Tyr recombinase" evidence="6">
    <location>
        <begin position="193"/>
        <end position="389"/>
    </location>
</feature>
<evidence type="ECO:0000313" key="8">
    <source>
        <dbReference type="EMBL" id="TKI52647.1"/>
    </source>
</evidence>
<name>A0ABY2T614_9BACI</name>
<evidence type="ECO:0000259" key="6">
    <source>
        <dbReference type="PROSITE" id="PS51898"/>
    </source>
</evidence>
<dbReference type="InterPro" id="IPR028259">
    <property type="entry name" value="AP2-like_int_N"/>
</dbReference>
<comment type="caution">
    <text evidence="8">The sequence shown here is derived from an EMBL/GenBank/DDBJ whole genome shotgun (WGS) entry which is preliminary data.</text>
</comment>
<dbReference type="InterPro" id="IPR011010">
    <property type="entry name" value="DNA_brk_join_enz"/>
</dbReference>
<accession>A0ABY2T614</accession>
<dbReference type="Pfam" id="PF00589">
    <property type="entry name" value="Phage_integrase"/>
    <property type="match status" value="1"/>
</dbReference>
<dbReference type="InterPro" id="IPR044068">
    <property type="entry name" value="CB"/>
</dbReference>
<dbReference type="Pfam" id="PF14657">
    <property type="entry name" value="Arm-DNA-bind_4"/>
    <property type="match status" value="1"/>
</dbReference>
<dbReference type="InterPro" id="IPR050090">
    <property type="entry name" value="Tyrosine_recombinase_XerCD"/>
</dbReference>
<organism evidence="8 9">
    <name type="scientific">Lysinibacillus varians</name>
    <dbReference type="NCBI Taxonomy" id="1145276"/>
    <lineage>
        <taxon>Bacteria</taxon>
        <taxon>Bacillati</taxon>
        <taxon>Bacillota</taxon>
        <taxon>Bacilli</taxon>
        <taxon>Bacillales</taxon>
        <taxon>Bacillaceae</taxon>
        <taxon>Lysinibacillus</taxon>
    </lineage>
</organism>
<protein>
    <submittedName>
        <fullName evidence="8">Site-specific integrase</fullName>
    </submittedName>
</protein>
<comment type="similarity">
    <text evidence="1">Belongs to the 'phage' integrase family.</text>
</comment>
<keyword evidence="3 5" id="KW-0238">DNA-binding</keyword>
<dbReference type="InterPro" id="IPR002104">
    <property type="entry name" value="Integrase_catalytic"/>
</dbReference>
<proteinExistence type="inferred from homology"/>
<dbReference type="InterPro" id="IPR013762">
    <property type="entry name" value="Integrase-like_cat_sf"/>
</dbReference>
<dbReference type="PROSITE" id="PS51900">
    <property type="entry name" value="CB"/>
    <property type="match status" value="1"/>
</dbReference>
<keyword evidence="4" id="KW-0233">DNA recombination</keyword>
<dbReference type="InterPro" id="IPR004107">
    <property type="entry name" value="Integrase_SAM-like_N"/>
</dbReference>
<evidence type="ECO:0000256" key="1">
    <source>
        <dbReference type="ARBA" id="ARBA00008857"/>
    </source>
</evidence>
<dbReference type="Pfam" id="PF14659">
    <property type="entry name" value="Phage_int_SAM_3"/>
    <property type="match status" value="1"/>
</dbReference>
<dbReference type="PANTHER" id="PTHR30349">
    <property type="entry name" value="PHAGE INTEGRASE-RELATED"/>
    <property type="match status" value="1"/>
</dbReference>
<dbReference type="CDD" id="cd01189">
    <property type="entry name" value="INT_ICEBs1_C_like"/>
    <property type="match status" value="1"/>
</dbReference>
<dbReference type="PANTHER" id="PTHR30349:SF64">
    <property type="entry name" value="PROPHAGE INTEGRASE INTD-RELATED"/>
    <property type="match status" value="1"/>
</dbReference>
<sequence length="405" mass="46870">MLTKRDEGNVITLELIKSTKEKEVYSYLNNKGEKLWMFRHKYYDDLTGKRKEKKKSGFKTEKAAIKALFEVKAQTLRGETKHIENDNLTVAQWLDLWFETSKRKWKNSTVTQREIIIRLNIKPLLGFYKLQKLDKATYQREFINVLEKQYEPGTVRQAHSIFSIAVNAAIEEEILHKNKFKGVSLPSSRNKEAGLNILTSDQLSVMLNYAKEYEDETYYSILLLLSYTGMRKGEALGLQWLDIDFEKQAINIIRNRTIHGTGTTKTKNSERKIKVGKNVIDQLIRYQKVIKENLLSYGKKLEDEDYVFLSLESMIPMPLTTLHKGFKRIVKRAGLKECTIHSLRHSHATILMNDGVPVRAIAERLGNTPEMIYTTYGHVLREMEDKIIDTFDRAIEIGAKSGANL</sequence>
<keyword evidence="9" id="KW-1185">Reference proteome</keyword>
<feature type="domain" description="Core-binding (CB)" evidence="7">
    <location>
        <begin position="88"/>
        <end position="170"/>
    </location>
</feature>
<dbReference type="EMBL" id="SZPV01000040">
    <property type="protein sequence ID" value="TKI52647.1"/>
    <property type="molecule type" value="Genomic_DNA"/>
</dbReference>
<gene>
    <name evidence="8" type="ORF">FC752_18855</name>
</gene>
<evidence type="ECO:0000259" key="7">
    <source>
        <dbReference type="PROSITE" id="PS51900"/>
    </source>
</evidence>
<dbReference type="SUPFAM" id="SSF56349">
    <property type="entry name" value="DNA breaking-rejoining enzymes"/>
    <property type="match status" value="1"/>
</dbReference>
<dbReference type="Gene3D" id="1.10.150.130">
    <property type="match status" value="1"/>
</dbReference>
<evidence type="ECO:0000256" key="3">
    <source>
        <dbReference type="ARBA" id="ARBA00023125"/>
    </source>
</evidence>
<dbReference type="Gene3D" id="1.10.443.10">
    <property type="entry name" value="Intergrase catalytic core"/>
    <property type="match status" value="1"/>
</dbReference>
<dbReference type="InterPro" id="IPR010998">
    <property type="entry name" value="Integrase_recombinase_N"/>
</dbReference>
<dbReference type="PROSITE" id="PS51898">
    <property type="entry name" value="TYR_RECOMBINASE"/>
    <property type="match status" value="1"/>
</dbReference>
<evidence type="ECO:0000256" key="2">
    <source>
        <dbReference type="ARBA" id="ARBA00022908"/>
    </source>
</evidence>
<evidence type="ECO:0000256" key="4">
    <source>
        <dbReference type="ARBA" id="ARBA00023172"/>
    </source>
</evidence>
<reference evidence="8 9" key="1">
    <citation type="submission" date="2019-04" db="EMBL/GenBank/DDBJ databases">
        <title>Lysinibacillus genome sequencing.</title>
        <authorList>
            <person name="Dunlap C."/>
        </authorList>
    </citation>
    <scope>NUCLEOTIDE SEQUENCE [LARGE SCALE GENOMIC DNA]</scope>
    <source>
        <strain evidence="8 9">NBRC 109424</strain>
    </source>
</reference>